<reference evidence="1" key="1">
    <citation type="submission" date="2022-10" db="EMBL/GenBank/DDBJ databases">
        <title>Culturing micro-colonial fungi from biological soil crusts in the Mojave desert and describing Neophaeococcomyces mojavensis, and introducing the new genera and species Taxawa tesnikishii.</title>
        <authorList>
            <person name="Kurbessoian T."/>
            <person name="Stajich J.E."/>
        </authorList>
    </citation>
    <scope>NUCLEOTIDE SEQUENCE</scope>
    <source>
        <strain evidence="1">JES_112</strain>
    </source>
</reference>
<comment type="caution">
    <text evidence="1">The sequence shown here is derived from an EMBL/GenBank/DDBJ whole genome shotgun (WGS) entry which is preliminary data.</text>
</comment>
<accession>A0ACC3AJE0</accession>
<evidence type="ECO:0000313" key="1">
    <source>
        <dbReference type="EMBL" id="KAJ9663883.1"/>
    </source>
</evidence>
<keyword evidence="2" id="KW-1185">Reference proteome</keyword>
<proteinExistence type="predicted"/>
<dbReference type="Proteomes" id="UP001172386">
    <property type="component" value="Unassembled WGS sequence"/>
</dbReference>
<evidence type="ECO:0000313" key="2">
    <source>
        <dbReference type="Proteomes" id="UP001172386"/>
    </source>
</evidence>
<organism evidence="1 2">
    <name type="scientific">Neophaeococcomyces mojaviensis</name>
    <dbReference type="NCBI Taxonomy" id="3383035"/>
    <lineage>
        <taxon>Eukaryota</taxon>
        <taxon>Fungi</taxon>
        <taxon>Dikarya</taxon>
        <taxon>Ascomycota</taxon>
        <taxon>Pezizomycotina</taxon>
        <taxon>Eurotiomycetes</taxon>
        <taxon>Chaetothyriomycetidae</taxon>
        <taxon>Chaetothyriales</taxon>
        <taxon>Chaetothyriales incertae sedis</taxon>
        <taxon>Neophaeococcomyces</taxon>
    </lineage>
</organism>
<protein>
    <submittedName>
        <fullName evidence="1">Uncharacterized protein</fullName>
    </submittedName>
</protein>
<dbReference type="EMBL" id="JAPDRQ010000006">
    <property type="protein sequence ID" value="KAJ9663883.1"/>
    <property type="molecule type" value="Genomic_DNA"/>
</dbReference>
<gene>
    <name evidence="1" type="ORF">H2198_000643</name>
</gene>
<name>A0ACC3AJE0_9EURO</name>
<sequence>MTAEDQPSIGFICPSYTEVKAVLATFDKGFSTVLVNGTKYSYGLIRGRKTVAVTLPHDESGPVAASRCAAELLKKHPSLKKDGSYCFLVGIAGGIWSQDNDVRLGDIVIATSIWDRRLSRTTSEGFVSTEHRGKAPQYLLLEIGQFLYDRSELEVEIQNTITQMQNRSKDKRWKYPGLEKDVLYEVDYHHLGADTCDECEPEKALWRPRRSTTNSKVHDGLVASGDTVPKTPVNRKQLQEANALAVDMEACGMPENFVVIRGISDYADSHKNDVWQPYAAAAAAACARLIIDTLDKDMDGQTVTHTSQEPSHLMPRMSYLLPDHRSGPQENGTLSSHRNISRISNYSTRSMGGVPLPQPDPEVSLDNPPEVTHVYGILSQRPGPDECEKEIASTWARFETPGPGSLLWIKGSPTVIKKGSLKCKDGGLIGEWSRWQTYNLVLRPPLLDLEDQHGKLKRTIPLQTTTKLKSVEEDKGYTFEIKWLYYVAKTTSTTKAVTVLCRADTHDEKDDWMKTIKAVLEGELIKISSSVHLGDGWTRVSECTEQTARHSQSSSLELFPLSAGAIPQTEQMQPRPLYLTRNRTSLDRQEGSA</sequence>